<keyword evidence="1" id="KW-1133">Transmembrane helix</keyword>
<accession>A0A518JRM2</accession>
<keyword evidence="3" id="KW-1185">Reference proteome</keyword>
<reference evidence="2 3" key="1">
    <citation type="submission" date="2019-02" db="EMBL/GenBank/DDBJ databases">
        <title>Deep-cultivation of Planctomycetes and their phenomic and genomic characterization uncovers novel biology.</title>
        <authorList>
            <person name="Wiegand S."/>
            <person name="Jogler M."/>
            <person name="Boedeker C."/>
            <person name="Pinto D."/>
            <person name="Vollmers J."/>
            <person name="Rivas-Marin E."/>
            <person name="Kohn T."/>
            <person name="Peeters S.H."/>
            <person name="Heuer A."/>
            <person name="Rast P."/>
            <person name="Oberbeckmann S."/>
            <person name="Bunk B."/>
            <person name="Jeske O."/>
            <person name="Meyerdierks A."/>
            <person name="Storesund J.E."/>
            <person name="Kallscheuer N."/>
            <person name="Luecker S."/>
            <person name="Lage O.M."/>
            <person name="Pohl T."/>
            <person name="Merkel B.J."/>
            <person name="Hornburger P."/>
            <person name="Mueller R.-W."/>
            <person name="Bruemmer F."/>
            <person name="Labrenz M."/>
            <person name="Spormann A.M."/>
            <person name="Op den Camp H."/>
            <person name="Overmann J."/>
            <person name="Amann R."/>
            <person name="Jetten M.S.M."/>
            <person name="Mascher T."/>
            <person name="Medema M.H."/>
            <person name="Devos D.P."/>
            <person name="Kaster A.-K."/>
            <person name="Ovreas L."/>
            <person name="Rohde M."/>
            <person name="Galperin M.Y."/>
            <person name="Jogler C."/>
        </authorList>
    </citation>
    <scope>NUCLEOTIDE SEQUENCE [LARGE SCALE GENOMIC DNA]</scope>
    <source>
        <strain evidence="2 3">Poly24</strain>
    </source>
</reference>
<evidence type="ECO:0000313" key="2">
    <source>
        <dbReference type="EMBL" id="QDV68192.1"/>
    </source>
</evidence>
<dbReference type="EMBL" id="CP036348">
    <property type="protein sequence ID" value="QDV68192.1"/>
    <property type="molecule type" value="Genomic_DNA"/>
</dbReference>
<dbReference type="Proteomes" id="UP000315082">
    <property type="component" value="Chromosome"/>
</dbReference>
<evidence type="ECO:0000313" key="3">
    <source>
        <dbReference type="Proteomes" id="UP000315082"/>
    </source>
</evidence>
<gene>
    <name evidence="2" type="ORF">Poly24_19010</name>
</gene>
<proteinExistence type="predicted"/>
<protein>
    <submittedName>
        <fullName evidence="2">Uncharacterized protein</fullName>
    </submittedName>
</protein>
<feature type="transmembrane region" description="Helical" evidence="1">
    <location>
        <begin position="119"/>
        <end position="140"/>
    </location>
</feature>
<evidence type="ECO:0000256" key="1">
    <source>
        <dbReference type="SAM" id="Phobius"/>
    </source>
</evidence>
<dbReference type="KEGG" id="rcf:Poly24_19010"/>
<keyword evidence="1" id="KW-0812">Transmembrane</keyword>
<organism evidence="2 3">
    <name type="scientific">Rosistilla carotiformis</name>
    <dbReference type="NCBI Taxonomy" id="2528017"/>
    <lineage>
        <taxon>Bacteria</taxon>
        <taxon>Pseudomonadati</taxon>
        <taxon>Planctomycetota</taxon>
        <taxon>Planctomycetia</taxon>
        <taxon>Pirellulales</taxon>
        <taxon>Pirellulaceae</taxon>
        <taxon>Rosistilla</taxon>
    </lineage>
</organism>
<keyword evidence="1" id="KW-0472">Membrane</keyword>
<name>A0A518JRM2_9BACT</name>
<dbReference type="AlphaFoldDB" id="A0A518JRM2"/>
<sequence length="171" mass="18936">MSVPTNNVSFFRCPVNGKRATGSLKVGRRRIPVTVQDTSIEGFTLRVEKRFVQRVRGDYEWMLTLLDERTQVHPQWMCTEANGDAKIGVSRGKDATPQEGVKRSWVFWSSVPKDAGSSVSGIALGGMLLLIVAMICLPGIGDDLGTAPWVRSFLRDGLRHLGMSVRQFLNS</sequence>